<accession>A0ACB8D8B9</accession>
<evidence type="ECO:0000313" key="2">
    <source>
        <dbReference type="Proteomes" id="UP000821865"/>
    </source>
</evidence>
<evidence type="ECO:0000313" key="1">
    <source>
        <dbReference type="EMBL" id="KAH7960633.1"/>
    </source>
</evidence>
<sequence>MSLNWAAAFVAILYYLTVIFVGVWAGRKVHIHDSSERRRRSSAKQGTPTSPQLSISAGDQYVRNLLVANRSLPLVLSCGSMTATWVGGGYLNATAEAVFQHGLLHTYAPFGYTLSLLLGGLFFAGRMRLSDAMTMLDPFQKHYGRWMGLLLALPAVGSEVLWSGAILSALEGTAATVNGVWNELFVFASAVVTLIYTSLGGIYSVAYTDIHQLSMCILGMIVCLPFCLRQKFSGQVGPPHDDWLGSLPSEEWGQTIDVILMTALGGIPWQVYFQQVVSTESPYNAKVLSFVGALGSFTLTLPPVIIAASARGTNFTKAGYNGTFNLQPEDRGSVLPLALYYLSPVLASMTGLLAITAAVMSSVDSSMLAASTLLTHNLYRTLVRPTASEFEISVVFRFLVWTLGAAAVNVSLYVTSVFSTWTLCSDMAYVLLFPQLLCVFYFRKATNAYGAVAAFVFGFVLRVLCGESSARIPVVLRFPNYDEVAGQRFPFRTFCMVSSVVVLLVVSRLAAIAFRQALLSPASDVFRCFQARLDADDSRLAALTELDKTCQSPGGASPFDADSTTGRDSAKQRKKSQSTPVTPPTATPPPETIASPSDVQPGPSEVAAQPSLDAGKIQPESAGRLAKGPSSRRGPASGSASPKSSREFQEERVPATPLGDDVGGARAPKKLAPKGSLSPERSYSPRGGATPKRRGASGSEVQAVAPQDTAGARAVKTPELAGKVSSVSTSAARASGSTSLNYPSSSPTQPAGTPRAVTRNAPRSPLRAVGGSQLLHRTISRESTSLRR</sequence>
<name>A0ACB8D8B9_DERSI</name>
<organism evidence="1 2">
    <name type="scientific">Dermacentor silvarum</name>
    <name type="common">Tick</name>
    <dbReference type="NCBI Taxonomy" id="543639"/>
    <lineage>
        <taxon>Eukaryota</taxon>
        <taxon>Metazoa</taxon>
        <taxon>Ecdysozoa</taxon>
        <taxon>Arthropoda</taxon>
        <taxon>Chelicerata</taxon>
        <taxon>Arachnida</taxon>
        <taxon>Acari</taxon>
        <taxon>Parasitiformes</taxon>
        <taxon>Ixodida</taxon>
        <taxon>Ixodoidea</taxon>
        <taxon>Ixodidae</taxon>
        <taxon>Rhipicephalinae</taxon>
        <taxon>Dermacentor</taxon>
    </lineage>
</organism>
<gene>
    <name evidence="1" type="ORF">HPB49_021859</name>
</gene>
<dbReference type="EMBL" id="CM023472">
    <property type="protein sequence ID" value="KAH7960633.1"/>
    <property type="molecule type" value="Genomic_DNA"/>
</dbReference>
<proteinExistence type="predicted"/>
<reference evidence="1" key="1">
    <citation type="submission" date="2020-05" db="EMBL/GenBank/DDBJ databases">
        <title>Large-scale comparative analyses of tick genomes elucidate their genetic diversity and vector capacities.</title>
        <authorList>
            <person name="Jia N."/>
            <person name="Wang J."/>
            <person name="Shi W."/>
            <person name="Du L."/>
            <person name="Sun Y."/>
            <person name="Zhan W."/>
            <person name="Jiang J."/>
            <person name="Wang Q."/>
            <person name="Zhang B."/>
            <person name="Ji P."/>
            <person name="Sakyi L.B."/>
            <person name="Cui X."/>
            <person name="Yuan T."/>
            <person name="Jiang B."/>
            <person name="Yang W."/>
            <person name="Lam T.T.-Y."/>
            <person name="Chang Q."/>
            <person name="Ding S."/>
            <person name="Wang X."/>
            <person name="Zhu J."/>
            <person name="Ruan X."/>
            <person name="Zhao L."/>
            <person name="Wei J."/>
            <person name="Que T."/>
            <person name="Du C."/>
            <person name="Cheng J."/>
            <person name="Dai P."/>
            <person name="Han X."/>
            <person name="Huang E."/>
            <person name="Gao Y."/>
            <person name="Liu J."/>
            <person name="Shao H."/>
            <person name="Ye R."/>
            <person name="Li L."/>
            <person name="Wei W."/>
            <person name="Wang X."/>
            <person name="Wang C."/>
            <person name="Yang T."/>
            <person name="Huo Q."/>
            <person name="Li W."/>
            <person name="Guo W."/>
            <person name="Chen H."/>
            <person name="Zhou L."/>
            <person name="Ni X."/>
            <person name="Tian J."/>
            <person name="Zhou Y."/>
            <person name="Sheng Y."/>
            <person name="Liu T."/>
            <person name="Pan Y."/>
            <person name="Xia L."/>
            <person name="Li J."/>
            <person name="Zhao F."/>
            <person name="Cao W."/>
        </authorList>
    </citation>
    <scope>NUCLEOTIDE SEQUENCE</scope>
    <source>
        <strain evidence="1">Dsil-2018</strain>
    </source>
</reference>
<comment type="caution">
    <text evidence="1">The sequence shown here is derived from an EMBL/GenBank/DDBJ whole genome shotgun (WGS) entry which is preliminary data.</text>
</comment>
<dbReference type="Proteomes" id="UP000821865">
    <property type="component" value="Chromosome 3"/>
</dbReference>
<keyword evidence="2" id="KW-1185">Reference proteome</keyword>
<protein>
    <submittedName>
        <fullName evidence="1">Uncharacterized protein</fullName>
    </submittedName>
</protein>